<organism evidence="7">
    <name type="scientific">Phaeomonas parva</name>
    <dbReference type="NCBI Taxonomy" id="124430"/>
    <lineage>
        <taxon>Eukaryota</taxon>
        <taxon>Sar</taxon>
        <taxon>Stramenopiles</taxon>
        <taxon>Ochrophyta</taxon>
        <taxon>Pinguiophyceae</taxon>
        <taxon>Pinguiochrysidales</taxon>
        <taxon>Pinguiochrysidaceae</taxon>
        <taxon>Phaeomonas</taxon>
    </lineage>
</organism>
<dbReference type="InterPro" id="IPR001247">
    <property type="entry name" value="ExoRNase_PH_dom1"/>
</dbReference>
<dbReference type="InterPro" id="IPR050080">
    <property type="entry name" value="RNase_PH"/>
</dbReference>
<keyword evidence="4" id="KW-0271">Exosome</keyword>
<evidence type="ECO:0000313" key="7">
    <source>
        <dbReference type="EMBL" id="CAD9254107.1"/>
    </source>
</evidence>
<dbReference type="GO" id="GO:0016075">
    <property type="term" value="P:rRNA catabolic process"/>
    <property type="evidence" value="ECO:0007669"/>
    <property type="project" value="TreeGrafter"/>
</dbReference>
<dbReference type="Gene3D" id="3.30.230.70">
    <property type="entry name" value="GHMP Kinase, N-terminal domain"/>
    <property type="match status" value="1"/>
</dbReference>
<dbReference type="GO" id="GO:0006364">
    <property type="term" value="P:rRNA processing"/>
    <property type="evidence" value="ECO:0007669"/>
    <property type="project" value="UniProtKB-KW"/>
</dbReference>
<dbReference type="InterPro" id="IPR027408">
    <property type="entry name" value="PNPase/RNase_PH_dom_sf"/>
</dbReference>
<reference evidence="7" key="1">
    <citation type="submission" date="2021-01" db="EMBL/GenBank/DDBJ databases">
        <authorList>
            <person name="Corre E."/>
            <person name="Pelletier E."/>
            <person name="Niang G."/>
            <person name="Scheremetjew M."/>
            <person name="Finn R."/>
            <person name="Kale V."/>
            <person name="Holt S."/>
            <person name="Cochrane G."/>
            <person name="Meng A."/>
            <person name="Brown T."/>
            <person name="Cohen L."/>
        </authorList>
    </citation>
    <scope>NUCLEOTIDE SEQUENCE</scope>
    <source>
        <strain evidence="7">CCMP2877</strain>
    </source>
</reference>
<protein>
    <recommendedName>
        <fullName evidence="6">Exoribonuclease phosphorolytic domain-containing protein</fullName>
    </recommendedName>
</protein>
<dbReference type="InterPro" id="IPR036345">
    <property type="entry name" value="ExoRNase_PH_dom2_sf"/>
</dbReference>
<dbReference type="GO" id="GO:0071051">
    <property type="term" value="P:poly(A)-dependent snoRNA 3'-end processing"/>
    <property type="evidence" value="ECO:0007669"/>
    <property type="project" value="TreeGrafter"/>
</dbReference>
<dbReference type="Pfam" id="PF01138">
    <property type="entry name" value="RNase_PH"/>
    <property type="match status" value="1"/>
</dbReference>
<dbReference type="GO" id="GO:0071028">
    <property type="term" value="P:nuclear mRNA surveillance"/>
    <property type="evidence" value="ECO:0007669"/>
    <property type="project" value="TreeGrafter"/>
</dbReference>
<evidence type="ECO:0000256" key="5">
    <source>
        <dbReference type="ARBA" id="ARBA00023242"/>
    </source>
</evidence>
<evidence type="ECO:0000256" key="4">
    <source>
        <dbReference type="ARBA" id="ARBA00022835"/>
    </source>
</evidence>
<dbReference type="GO" id="GO:0000176">
    <property type="term" value="C:nuclear exosome (RNase complex)"/>
    <property type="evidence" value="ECO:0007669"/>
    <property type="project" value="TreeGrafter"/>
</dbReference>
<dbReference type="AlphaFoldDB" id="A0A7S1XQA8"/>
<accession>A0A7S1XQA8</accession>
<name>A0A7S1XQA8_9STRA</name>
<comment type="subcellular location">
    <subcellularLocation>
        <location evidence="1">Nucleus</location>
    </subcellularLocation>
</comment>
<dbReference type="PANTHER" id="PTHR11953">
    <property type="entry name" value="EXOSOME COMPLEX COMPONENT"/>
    <property type="match status" value="1"/>
</dbReference>
<keyword evidence="3" id="KW-0698">rRNA processing</keyword>
<evidence type="ECO:0000256" key="3">
    <source>
        <dbReference type="ARBA" id="ARBA00022552"/>
    </source>
</evidence>
<feature type="domain" description="Exoribonuclease phosphorolytic" evidence="6">
    <location>
        <begin position="11"/>
        <end position="131"/>
    </location>
</feature>
<evidence type="ECO:0000256" key="1">
    <source>
        <dbReference type="ARBA" id="ARBA00004123"/>
    </source>
</evidence>
<dbReference type="SUPFAM" id="SSF55666">
    <property type="entry name" value="Ribonuclease PH domain 2-like"/>
    <property type="match status" value="1"/>
</dbReference>
<comment type="similarity">
    <text evidence="2">Belongs to the RNase PH family.</text>
</comment>
<keyword evidence="5" id="KW-0539">Nucleus</keyword>
<dbReference type="InterPro" id="IPR020568">
    <property type="entry name" value="Ribosomal_Su5_D2-typ_SF"/>
</dbReference>
<evidence type="ECO:0000256" key="2">
    <source>
        <dbReference type="ARBA" id="ARBA00006678"/>
    </source>
</evidence>
<dbReference type="GO" id="GO:0034475">
    <property type="term" value="P:U4 snRNA 3'-end processing"/>
    <property type="evidence" value="ECO:0007669"/>
    <property type="project" value="TreeGrafter"/>
</dbReference>
<dbReference type="GO" id="GO:0000177">
    <property type="term" value="C:cytoplasmic exosome (RNase complex)"/>
    <property type="evidence" value="ECO:0007669"/>
    <property type="project" value="TreeGrafter"/>
</dbReference>
<gene>
    <name evidence="7" type="ORF">PPAR1163_LOCUS12474</name>
</gene>
<dbReference type="PANTHER" id="PTHR11953:SF1">
    <property type="entry name" value="EXOSOME COMPLEX COMPONENT RRP46"/>
    <property type="match status" value="1"/>
</dbReference>
<evidence type="ECO:0000259" key="6">
    <source>
        <dbReference type="Pfam" id="PF01138"/>
    </source>
</evidence>
<proteinExistence type="inferred from homology"/>
<dbReference type="GO" id="GO:0003723">
    <property type="term" value="F:RNA binding"/>
    <property type="evidence" value="ECO:0007669"/>
    <property type="project" value="TreeGrafter"/>
</dbReference>
<dbReference type="SUPFAM" id="SSF54211">
    <property type="entry name" value="Ribosomal protein S5 domain 2-like"/>
    <property type="match status" value="1"/>
</dbReference>
<sequence>MARTDGRDGNQLRPPSAELGVLRRCDGSCRFTQGGTEVVAGVYGPAVPRYSRDEDYTGPAVEVVVRSGTGAALGSERLLEAMLAGATRAIVVRELYPNTALSGTVHVLHGDGAVTAAALNALTLALVDAGVALRGLACGAVVAAQGSTLLLDPTEAEEDAAQGACFLALLEGAADEKDGAADDAVGAGGGAGDGAGADRILVMDSWGRCDKELQLKMTRAAVSAAKAAANFARVVLDRRTALQERNTPMETG</sequence>
<dbReference type="GO" id="GO:0005730">
    <property type="term" value="C:nucleolus"/>
    <property type="evidence" value="ECO:0007669"/>
    <property type="project" value="TreeGrafter"/>
</dbReference>
<dbReference type="EMBL" id="HBGJ01019317">
    <property type="protein sequence ID" value="CAD9254107.1"/>
    <property type="molecule type" value="Transcribed_RNA"/>
</dbReference>